<evidence type="ECO:0000256" key="1">
    <source>
        <dbReference type="ARBA" id="ARBA00004496"/>
    </source>
</evidence>
<evidence type="ECO:0000256" key="3">
    <source>
        <dbReference type="ARBA" id="ARBA00011890"/>
    </source>
</evidence>
<evidence type="ECO:0000256" key="2">
    <source>
        <dbReference type="ARBA" id="ARBA00005369"/>
    </source>
</evidence>
<dbReference type="NCBIfam" id="NF001453">
    <property type="entry name" value="PRK00312.1"/>
    <property type="match status" value="1"/>
</dbReference>
<dbReference type="PROSITE" id="PS01279">
    <property type="entry name" value="PCMT"/>
    <property type="match status" value="1"/>
</dbReference>
<keyword evidence="4" id="KW-0963">Cytoplasm</keyword>
<dbReference type="GO" id="GO:0005737">
    <property type="term" value="C:cytoplasm"/>
    <property type="evidence" value="ECO:0007669"/>
    <property type="project" value="UniProtKB-SubCell"/>
</dbReference>
<dbReference type="CDD" id="cd02440">
    <property type="entry name" value="AdoMet_MTases"/>
    <property type="match status" value="1"/>
</dbReference>
<dbReference type="EC" id="2.1.1.77" evidence="3"/>
<evidence type="ECO:0000256" key="5">
    <source>
        <dbReference type="ARBA" id="ARBA00022603"/>
    </source>
</evidence>
<comment type="subcellular location">
    <subcellularLocation>
        <location evidence="1">Cytoplasm</location>
    </subcellularLocation>
</comment>
<protein>
    <recommendedName>
        <fullName evidence="3">protein-L-isoaspartate(D-aspartate) O-methyltransferase</fullName>
        <ecNumber evidence="3">2.1.1.77</ecNumber>
    </recommendedName>
</protein>
<keyword evidence="5" id="KW-0489">Methyltransferase</keyword>
<organism evidence="8">
    <name type="scientific">marine metagenome</name>
    <dbReference type="NCBI Taxonomy" id="408172"/>
    <lineage>
        <taxon>unclassified sequences</taxon>
        <taxon>metagenomes</taxon>
        <taxon>ecological metagenomes</taxon>
    </lineage>
</organism>
<dbReference type="GO" id="GO:0004719">
    <property type="term" value="F:protein-L-isoaspartate (D-aspartate) O-methyltransferase activity"/>
    <property type="evidence" value="ECO:0007669"/>
    <property type="project" value="UniProtKB-EC"/>
</dbReference>
<comment type="similarity">
    <text evidence="2">Belongs to the methyltransferase superfamily. L-isoaspartyl/D-aspartyl protein methyltransferase family.</text>
</comment>
<evidence type="ECO:0000313" key="8">
    <source>
        <dbReference type="EMBL" id="SVA21134.1"/>
    </source>
</evidence>
<proteinExistence type="inferred from homology"/>
<keyword evidence="7" id="KW-0949">S-adenosyl-L-methionine</keyword>
<name>A0A381TZ89_9ZZZZ</name>
<dbReference type="PANTHER" id="PTHR11579">
    <property type="entry name" value="PROTEIN-L-ISOASPARTATE O-METHYLTRANSFERASE"/>
    <property type="match status" value="1"/>
</dbReference>
<dbReference type="InterPro" id="IPR029063">
    <property type="entry name" value="SAM-dependent_MTases_sf"/>
</dbReference>
<evidence type="ECO:0000256" key="7">
    <source>
        <dbReference type="ARBA" id="ARBA00022691"/>
    </source>
</evidence>
<reference evidence="8" key="1">
    <citation type="submission" date="2018-05" db="EMBL/GenBank/DDBJ databases">
        <authorList>
            <person name="Lanie J.A."/>
            <person name="Ng W.-L."/>
            <person name="Kazmierczak K.M."/>
            <person name="Andrzejewski T.M."/>
            <person name="Davidsen T.M."/>
            <person name="Wayne K.J."/>
            <person name="Tettelin H."/>
            <person name="Glass J.I."/>
            <person name="Rusch D."/>
            <person name="Podicherti R."/>
            <person name="Tsui H.-C.T."/>
            <person name="Winkler M.E."/>
        </authorList>
    </citation>
    <scope>NUCLEOTIDE SEQUENCE</scope>
</reference>
<dbReference type="PANTHER" id="PTHR11579:SF0">
    <property type="entry name" value="PROTEIN-L-ISOASPARTATE(D-ASPARTATE) O-METHYLTRANSFERASE"/>
    <property type="match status" value="1"/>
</dbReference>
<dbReference type="Gene3D" id="3.40.50.150">
    <property type="entry name" value="Vaccinia Virus protein VP39"/>
    <property type="match status" value="1"/>
</dbReference>
<gene>
    <name evidence="8" type="ORF">METZ01_LOCUS73988</name>
</gene>
<evidence type="ECO:0000256" key="6">
    <source>
        <dbReference type="ARBA" id="ARBA00022679"/>
    </source>
</evidence>
<dbReference type="Pfam" id="PF01135">
    <property type="entry name" value="PCMT"/>
    <property type="match status" value="1"/>
</dbReference>
<dbReference type="SUPFAM" id="SSF53335">
    <property type="entry name" value="S-adenosyl-L-methionine-dependent methyltransferases"/>
    <property type="match status" value="1"/>
</dbReference>
<sequence>MVPRHIFIPEVLWPRAYEDAPLPIGFGQTASQPSLQAYYLQLLSPGRDEKVLEIGTGSGYLTAILALAADRVYSIERLSELSQRARKVLDSLSANNVALLVGDGTIGWKKFAPFDVIVVSAASPSIPSALVDQLDEGGRMLIPVGSRESQELVQIKKTGFVVTEEVVKGAVTFVPLLGRFAWQSEGV</sequence>
<accession>A0A381TZ89</accession>
<evidence type="ECO:0000256" key="4">
    <source>
        <dbReference type="ARBA" id="ARBA00022490"/>
    </source>
</evidence>
<dbReference type="GO" id="GO:0032259">
    <property type="term" value="P:methylation"/>
    <property type="evidence" value="ECO:0007669"/>
    <property type="project" value="UniProtKB-KW"/>
</dbReference>
<dbReference type="EMBL" id="UINC01005408">
    <property type="protein sequence ID" value="SVA21134.1"/>
    <property type="molecule type" value="Genomic_DNA"/>
</dbReference>
<dbReference type="AlphaFoldDB" id="A0A381TZ89"/>
<dbReference type="InterPro" id="IPR000682">
    <property type="entry name" value="PCMT"/>
</dbReference>
<dbReference type="NCBIfam" id="TIGR00080">
    <property type="entry name" value="pimt"/>
    <property type="match status" value="1"/>
</dbReference>
<keyword evidence="6" id="KW-0808">Transferase</keyword>